<accession>A0AAV4WIR5</accession>
<comment type="caution">
    <text evidence="2">The sequence shown here is derived from an EMBL/GenBank/DDBJ whole genome shotgun (WGS) entry which is preliminary data.</text>
</comment>
<evidence type="ECO:0000313" key="2">
    <source>
        <dbReference type="EMBL" id="GIY82183.1"/>
    </source>
</evidence>
<evidence type="ECO:0000256" key="1">
    <source>
        <dbReference type="SAM" id="MobiDB-lite"/>
    </source>
</evidence>
<dbReference type="AlphaFoldDB" id="A0AAV4WIR5"/>
<name>A0AAV4WIR5_9ARAC</name>
<keyword evidence="3" id="KW-1185">Reference proteome</keyword>
<proteinExistence type="predicted"/>
<gene>
    <name evidence="2" type="ORF">CDAR_173181</name>
</gene>
<evidence type="ECO:0000313" key="3">
    <source>
        <dbReference type="Proteomes" id="UP001054837"/>
    </source>
</evidence>
<sequence>MLPSPGFVGFLFERVCRASSRNEVRFEVGSCLSDVVYLTISTPSTKPLPTQTTKVIVPSGGKLPIFQLCNERKNRGGGAGRFHRQETKDESLPTSLATQ</sequence>
<protein>
    <submittedName>
        <fullName evidence="2">Uncharacterized protein</fullName>
    </submittedName>
</protein>
<organism evidence="2 3">
    <name type="scientific">Caerostris darwini</name>
    <dbReference type="NCBI Taxonomy" id="1538125"/>
    <lineage>
        <taxon>Eukaryota</taxon>
        <taxon>Metazoa</taxon>
        <taxon>Ecdysozoa</taxon>
        <taxon>Arthropoda</taxon>
        <taxon>Chelicerata</taxon>
        <taxon>Arachnida</taxon>
        <taxon>Araneae</taxon>
        <taxon>Araneomorphae</taxon>
        <taxon>Entelegynae</taxon>
        <taxon>Araneoidea</taxon>
        <taxon>Araneidae</taxon>
        <taxon>Caerostris</taxon>
    </lineage>
</organism>
<reference evidence="2 3" key="1">
    <citation type="submission" date="2021-06" db="EMBL/GenBank/DDBJ databases">
        <title>Caerostris darwini draft genome.</title>
        <authorList>
            <person name="Kono N."/>
            <person name="Arakawa K."/>
        </authorList>
    </citation>
    <scope>NUCLEOTIDE SEQUENCE [LARGE SCALE GENOMIC DNA]</scope>
</reference>
<feature type="region of interest" description="Disordered" evidence="1">
    <location>
        <begin position="74"/>
        <end position="99"/>
    </location>
</feature>
<dbReference type="EMBL" id="BPLQ01014694">
    <property type="protein sequence ID" value="GIY82183.1"/>
    <property type="molecule type" value="Genomic_DNA"/>
</dbReference>
<dbReference type="Proteomes" id="UP001054837">
    <property type="component" value="Unassembled WGS sequence"/>
</dbReference>